<evidence type="ECO:0000313" key="2">
    <source>
        <dbReference type="EMBL" id="CAA9309627.1"/>
    </source>
</evidence>
<feature type="compositionally biased region" description="Polar residues" evidence="1">
    <location>
        <begin position="24"/>
        <end position="35"/>
    </location>
</feature>
<gene>
    <name evidence="2" type="ORF">AVDCRST_MAG07-384</name>
</gene>
<proteinExistence type="predicted"/>
<sequence length="64" mass="6695">MSEQPATSAGTTRAAGEGVDDQELSQQVADQTDSNLEVEGAFEREGEHATTDKEIAQASGDDLV</sequence>
<dbReference type="AlphaFoldDB" id="A0A6J4KLW8"/>
<reference evidence="2" key="1">
    <citation type="submission" date="2020-02" db="EMBL/GenBank/DDBJ databases">
        <authorList>
            <person name="Meier V. D."/>
        </authorList>
    </citation>
    <scope>NUCLEOTIDE SEQUENCE</scope>
    <source>
        <strain evidence="2">AVDCRST_MAG07</strain>
    </source>
</reference>
<accession>A0A6J4KLW8</accession>
<feature type="compositionally biased region" description="Polar residues" evidence="1">
    <location>
        <begin position="1"/>
        <end position="11"/>
    </location>
</feature>
<protein>
    <submittedName>
        <fullName evidence="2">Uncharacterized protein</fullName>
    </submittedName>
</protein>
<dbReference type="EMBL" id="CADCUB010000022">
    <property type="protein sequence ID" value="CAA9309627.1"/>
    <property type="molecule type" value="Genomic_DNA"/>
</dbReference>
<feature type="region of interest" description="Disordered" evidence="1">
    <location>
        <begin position="1"/>
        <end position="64"/>
    </location>
</feature>
<feature type="compositionally biased region" description="Basic and acidic residues" evidence="1">
    <location>
        <begin position="41"/>
        <end position="55"/>
    </location>
</feature>
<evidence type="ECO:0000256" key="1">
    <source>
        <dbReference type="SAM" id="MobiDB-lite"/>
    </source>
</evidence>
<organism evidence="2">
    <name type="scientific">uncultured Frankineae bacterium</name>
    <dbReference type="NCBI Taxonomy" id="437475"/>
    <lineage>
        <taxon>Bacteria</taxon>
        <taxon>Bacillati</taxon>
        <taxon>Actinomycetota</taxon>
        <taxon>Actinomycetes</taxon>
        <taxon>Frankiales</taxon>
        <taxon>environmental samples</taxon>
    </lineage>
</organism>
<name>A0A6J4KLW8_9ACTN</name>